<dbReference type="NCBIfam" id="NF040640">
    <property type="entry name" value="YcgZ_fam"/>
    <property type="match status" value="1"/>
</dbReference>
<evidence type="ECO:0000313" key="1">
    <source>
        <dbReference type="EMBL" id="MBW1257892.1"/>
    </source>
</evidence>
<name>A0ABS6VF01_9GAMM</name>
<gene>
    <name evidence="1" type="ORF">KYI95_11935</name>
</gene>
<dbReference type="EMBL" id="JAHVXZ010000005">
    <property type="protein sequence ID" value="MBW1257892.1"/>
    <property type="molecule type" value="Genomic_DNA"/>
</dbReference>
<dbReference type="RefSeq" id="WP_063876992.1">
    <property type="nucleotide sequence ID" value="NZ_CP126315.1"/>
</dbReference>
<protein>
    <submittedName>
        <fullName evidence="1">Two-component-system connector protein YcgZ</fullName>
    </submittedName>
</protein>
<keyword evidence="2" id="KW-1185">Reference proteome</keyword>
<dbReference type="Gene3D" id="1.20.5.5260">
    <property type="match status" value="1"/>
</dbReference>
<evidence type="ECO:0000313" key="2">
    <source>
        <dbReference type="Proteomes" id="UP001197236"/>
    </source>
</evidence>
<reference evidence="1 2" key="1">
    <citation type="submission" date="2021-07" db="EMBL/GenBank/DDBJ databases">
        <title>A novel phosphonate cluster across the Pantoea species complex is important for pathogenicity in onion.</title>
        <authorList>
            <person name="Zhao M."/>
            <person name="Stice S."/>
            <person name="Shin G.Y."/>
            <person name="Coutinho T."/>
            <person name="Gitaitis R."/>
            <person name="Kvitko B."/>
            <person name="Dutta B."/>
        </authorList>
    </citation>
    <scope>NUCLEOTIDE SEQUENCE [LARGE SCALE GENOMIC DNA]</scope>
    <source>
        <strain evidence="1 2">BD 382</strain>
    </source>
</reference>
<comment type="caution">
    <text evidence="1">The sequence shown here is derived from an EMBL/GenBank/DDBJ whole genome shotgun (WGS) entry which is preliminary data.</text>
</comment>
<dbReference type="InterPro" id="IPR024753">
    <property type="entry name" value="AriR"/>
</dbReference>
<sequence>MRQNGHAPDNTSDIARYFNQANLPSQQETLGEIVVELLRAGQTLSRKAICSKLLHRLDSCDATEQQRHYQELIGLLFSRESE</sequence>
<proteinExistence type="predicted"/>
<dbReference type="Pfam" id="PF10798">
    <property type="entry name" value="YmgB"/>
    <property type="match status" value="1"/>
</dbReference>
<accession>A0ABS6VF01</accession>
<organism evidence="1 2">
    <name type="scientific">Pantoea allii</name>
    <dbReference type="NCBI Taxonomy" id="574096"/>
    <lineage>
        <taxon>Bacteria</taxon>
        <taxon>Pseudomonadati</taxon>
        <taxon>Pseudomonadota</taxon>
        <taxon>Gammaproteobacteria</taxon>
        <taxon>Enterobacterales</taxon>
        <taxon>Erwiniaceae</taxon>
        <taxon>Pantoea</taxon>
    </lineage>
</organism>
<dbReference type="Proteomes" id="UP001197236">
    <property type="component" value="Unassembled WGS sequence"/>
</dbReference>